<dbReference type="Pfam" id="PF01431">
    <property type="entry name" value="Peptidase_M13"/>
    <property type="match status" value="1"/>
</dbReference>
<dbReference type="GO" id="GO:0046872">
    <property type="term" value="F:metal ion binding"/>
    <property type="evidence" value="ECO:0007669"/>
    <property type="project" value="UniProtKB-KW"/>
</dbReference>
<evidence type="ECO:0000313" key="12">
    <source>
        <dbReference type="EMBL" id="KAL3282361.1"/>
    </source>
</evidence>
<dbReference type="CDD" id="cd08662">
    <property type="entry name" value="M13"/>
    <property type="match status" value="1"/>
</dbReference>
<dbReference type="InterPro" id="IPR042089">
    <property type="entry name" value="Peptidase_M13_dom_2"/>
</dbReference>
<dbReference type="Pfam" id="PF05649">
    <property type="entry name" value="Peptidase_M13_N"/>
    <property type="match status" value="1"/>
</dbReference>
<evidence type="ECO:0000256" key="6">
    <source>
        <dbReference type="ARBA" id="ARBA00022801"/>
    </source>
</evidence>
<feature type="domain" description="Peptidase M13 C-terminal" evidence="10">
    <location>
        <begin position="539"/>
        <end position="744"/>
    </location>
</feature>
<sequence>MKFVVTRHISGKNMTPDRGESTYSKKTWWERRSQLEKILLSLFILVILVSSFLGILFLRKFSAAYRDTNICQTKGCVTSAANIINNMNLEADPCDDFFEFACGKFVENTHIPEDEVAVTSSFDTASDKISANYRTLLEKPIDESEIKPFQYIKKLYKMCMNYSKLEVEDFKLYKKMLKDLGGWPVLEGNYWNENNFDWRTTQYNFRKVGLYHTQFISMYVGLDSKNTTKRIFKIGQPCGGFAKILKKGFNETIVKAYYDYLVDLAILYGADKVQASKDMMQYVEFRIELAKIITPSEERRNNTQEYNPMTIRELQVSFPSIPWLQYINTKLEPFVTLTYDDIVIVTLPQYIEKLEKLLSITPKRAIANYLFVSIVEFTAFNDEMRRKRLEFGKIASGVTSDPPDWKKCIYTGGFYIARSAMYVRHFMKARSKTIVDKLVSDIKTTFIENLKKYTWMDHKTKKRAIQKAEDMGSYIGYPEELLNDEEIVNHYEGLEIHEDSLLKTNLARSIWSRNENLKVYYEPYDKNDWTNKAYPTVVNAYYSNFENNIEIPSGILQSPFFDEDRPQYMNYGAIGYVIGHEIIHGFDDIGRQYDKDGNLFDWWEPTSNKSFHEKIQCIINQYANLTSEKINMTLNGINTQGENIADNGGIKMAYAAYQKWLQRNKPEPHLPGLKFTPQQMFWISAANIYCSKMRPEMEKLQILNDYHSPEYYRVTIPFINSGFFAKDFNCPIGSRMNPKYKCRVW</sequence>
<dbReference type="InterPro" id="IPR018497">
    <property type="entry name" value="Peptidase_M13_C"/>
</dbReference>
<feature type="domain" description="Peptidase M13 N-terminal" evidence="11">
    <location>
        <begin position="93"/>
        <end position="478"/>
    </location>
</feature>
<evidence type="ECO:0008006" key="14">
    <source>
        <dbReference type="Google" id="ProtNLM"/>
    </source>
</evidence>
<evidence type="ECO:0000256" key="8">
    <source>
        <dbReference type="ARBA" id="ARBA00023049"/>
    </source>
</evidence>
<dbReference type="EMBL" id="JABFTP020000144">
    <property type="protein sequence ID" value="KAL3282361.1"/>
    <property type="molecule type" value="Genomic_DNA"/>
</dbReference>
<evidence type="ECO:0000313" key="13">
    <source>
        <dbReference type="Proteomes" id="UP001516400"/>
    </source>
</evidence>
<evidence type="ECO:0000256" key="4">
    <source>
        <dbReference type="ARBA" id="ARBA00022670"/>
    </source>
</evidence>
<proteinExistence type="inferred from homology"/>
<keyword evidence="5" id="KW-0479">Metal-binding</keyword>
<dbReference type="GO" id="GO:0005886">
    <property type="term" value="C:plasma membrane"/>
    <property type="evidence" value="ECO:0007669"/>
    <property type="project" value="UniProtKB-SubCell"/>
</dbReference>
<dbReference type="AlphaFoldDB" id="A0ABD2NUF9"/>
<keyword evidence="9" id="KW-1133">Transmembrane helix</keyword>
<dbReference type="InterPro" id="IPR008753">
    <property type="entry name" value="Peptidase_M13_N"/>
</dbReference>
<comment type="subcellular location">
    <subcellularLocation>
        <location evidence="2">Cell membrane</location>
        <topology evidence="2">Single-pass type II membrane protein</topology>
    </subcellularLocation>
</comment>
<evidence type="ECO:0000256" key="5">
    <source>
        <dbReference type="ARBA" id="ARBA00022723"/>
    </source>
</evidence>
<evidence type="ECO:0000259" key="10">
    <source>
        <dbReference type="Pfam" id="PF01431"/>
    </source>
</evidence>
<dbReference type="GO" id="GO:0006508">
    <property type="term" value="P:proteolysis"/>
    <property type="evidence" value="ECO:0007669"/>
    <property type="project" value="UniProtKB-KW"/>
</dbReference>
<evidence type="ECO:0000259" key="11">
    <source>
        <dbReference type="Pfam" id="PF05649"/>
    </source>
</evidence>
<keyword evidence="8" id="KW-0482">Metalloprotease</keyword>
<comment type="cofactor">
    <cofactor evidence="1">
        <name>Zn(2+)</name>
        <dbReference type="ChEBI" id="CHEBI:29105"/>
    </cofactor>
</comment>
<accession>A0ABD2NUF9</accession>
<protein>
    <recommendedName>
        <fullName evidence="14">Neprilysin</fullName>
    </recommendedName>
</protein>
<dbReference type="PANTHER" id="PTHR11733">
    <property type="entry name" value="ZINC METALLOPROTEASE FAMILY M13 NEPRILYSIN-RELATED"/>
    <property type="match status" value="1"/>
</dbReference>
<evidence type="ECO:0000256" key="2">
    <source>
        <dbReference type="ARBA" id="ARBA00004401"/>
    </source>
</evidence>
<keyword evidence="9" id="KW-0812">Transmembrane</keyword>
<dbReference type="PROSITE" id="PS51885">
    <property type="entry name" value="NEPRILYSIN"/>
    <property type="match status" value="1"/>
</dbReference>
<evidence type="ECO:0000256" key="3">
    <source>
        <dbReference type="ARBA" id="ARBA00007357"/>
    </source>
</evidence>
<evidence type="ECO:0000256" key="7">
    <source>
        <dbReference type="ARBA" id="ARBA00022833"/>
    </source>
</evidence>
<dbReference type="InterPro" id="IPR000718">
    <property type="entry name" value="Peptidase_M13"/>
</dbReference>
<comment type="similarity">
    <text evidence="3">Belongs to the peptidase M13 family.</text>
</comment>
<dbReference type="PANTHER" id="PTHR11733:SF224">
    <property type="entry name" value="NEPRILYSIN-2"/>
    <property type="match status" value="1"/>
</dbReference>
<name>A0ABD2NUF9_9CUCU</name>
<keyword evidence="4" id="KW-0645">Protease</keyword>
<evidence type="ECO:0000256" key="1">
    <source>
        <dbReference type="ARBA" id="ARBA00001947"/>
    </source>
</evidence>
<dbReference type="SUPFAM" id="SSF55486">
    <property type="entry name" value="Metalloproteases ('zincins'), catalytic domain"/>
    <property type="match status" value="1"/>
</dbReference>
<comment type="caution">
    <text evidence="12">The sequence shown here is derived from an EMBL/GenBank/DDBJ whole genome shotgun (WGS) entry which is preliminary data.</text>
</comment>
<keyword evidence="13" id="KW-1185">Reference proteome</keyword>
<reference evidence="12 13" key="1">
    <citation type="journal article" date="2021" name="BMC Biol.">
        <title>Horizontally acquired antibacterial genes associated with adaptive radiation of ladybird beetles.</title>
        <authorList>
            <person name="Li H.S."/>
            <person name="Tang X.F."/>
            <person name="Huang Y.H."/>
            <person name="Xu Z.Y."/>
            <person name="Chen M.L."/>
            <person name="Du X.Y."/>
            <person name="Qiu B.Y."/>
            <person name="Chen P.T."/>
            <person name="Zhang W."/>
            <person name="Slipinski A."/>
            <person name="Escalona H.E."/>
            <person name="Waterhouse R.M."/>
            <person name="Zwick A."/>
            <person name="Pang H."/>
        </authorList>
    </citation>
    <scope>NUCLEOTIDE SEQUENCE [LARGE SCALE GENOMIC DNA]</scope>
    <source>
        <strain evidence="12">SYSU2018</strain>
    </source>
</reference>
<dbReference type="Proteomes" id="UP001516400">
    <property type="component" value="Unassembled WGS sequence"/>
</dbReference>
<gene>
    <name evidence="12" type="ORF">HHI36_005547</name>
</gene>
<dbReference type="InterPro" id="IPR024079">
    <property type="entry name" value="MetalloPept_cat_dom_sf"/>
</dbReference>
<dbReference type="GO" id="GO:0008237">
    <property type="term" value="F:metallopeptidase activity"/>
    <property type="evidence" value="ECO:0007669"/>
    <property type="project" value="UniProtKB-KW"/>
</dbReference>
<keyword evidence="9" id="KW-0472">Membrane</keyword>
<dbReference type="PRINTS" id="PR00786">
    <property type="entry name" value="NEPRILYSIN"/>
</dbReference>
<dbReference type="Gene3D" id="3.40.390.10">
    <property type="entry name" value="Collagenase (Catalytic Domain)"/>
    <property type="match status" value="1"/>
</dbReference>
<organism evidence="12 13">
    <name type="scientific">Cryptolaemus montrouzieri</name>
    <dbReference type="NCBI Taxonomy" id="559131"/>
    <lineage>
        <taxon>Eukaryota</taxon>
        <taxon>Metazoa</taxon>
        <taxon>Ecdysozoa</taxon>
        <taxon>Arthropoda</taxon>
        <taxon>Hexapoda</taxon>
        <taxon>Insecta</taxon>
        <taxon>Pterygota</taxon>
        <taxon>Neoptera</taxon>
        <taxon>Endopterygota</taxon>
        <taxon>Coleoptera</taxon>
        <taxon>Polyphaga</taxon>
        <taxon>Cucujiformia</taxon>
        <taxon>Coccinelloidea</taxon>
        <taxon>Coccinellidae</taxon>
        <taxon>Scymninae</taxon>
        <taxon>Scymnini</taxon>
        <taxon>Cryptolaemus</taxon>
    </lineage>
</organism>
<evidence type="ECO:0000256" key="9">
    <source>
        <dbReference type="SAM" id="Phobius"/>
    </source>
</evidence>
<dbReference type="Gene3D" id="1.10.1380.10">
    <property type="entry name" value="Neutral endopeptidase , domain2"/>
    <property type="match status" value="1"/>
</dbReference>
<keyword evidence="6" id="KW-0378">Hydrolase</keyword>
<keyword evidence="7" id="KW-0862">Zinc</keyword>
<feature type="transmembrane region" description="Helical" evidence="9">
    <location>
        <begin position="38"/>
        <end position="58"/>
    </location>
</feature>